<name>A0AAV0D6E6_9ASTE</name>
<organism evidence="1 3">
    <name type="scientific">Cuscuta epithymum</name>
    <dbReference type="NCBI Taxonomy" id="186058"/>
    <lineage>
        <taxon>Eukaryota</taxon>
        <taxon>Viridiplantae</taxon>
        <taxon>Streptophyta</taxon>
        <taxon>Embryophyta</taxon>
        <taxon>Tracheophyta</taxon>
        <taxon>Spermatophyta</taxon>
        <taxon>Magnoliopsida</taxon>
        <taxon>eudicotyledons</taxon>
        <taxon>Gunneridae</taxon>
        <taxon>Pentapetalae</taxon>
        <taxon>asterids</taxon>
        <taxon>lamiids</taxon>
        <taxon>Solanales</taxon>
        <taxon>Convolvulaceae</taxon>
        <taxon>Cuscuteae</taxon>
        <taxon>Cuscuta</taxon>
        <taxon>Cuscuta subgen. Cuscuta</taxon>
    </lineage>
</organism>
<dbReference type="Pfam" id="PF05176">
    <property type="entry name" value="ATP-synt_10"/>
    <property type="match status" value="1"/>
</dbReference>
<reference evidence="1" key="1">
    <citation type="submission" date="2022-07" db="EMBL/GenBank/DDBJ databases">
        <authorList>
            <person name="Macas J."/>
            <person name="Novak P."/>
            <person name="Neumann P."/>
        </authorList>
    </citation>
    <scope>NUCLEOTIDE SEQUENCE</scope>
</reference>
<dbReference type="GO" id="GO:0033615">
    <property type="term" value="P:mitochondrial proton-transporting ATP synthase complex assembly"/>
    <property type="evidence" value="ECO:0007669"/>
    <property type="project" value="TreeGrafter"/>
</dbReference>
<keyword evidence="3" id="KW-1185">Reference proteome</keyword>
<evidence type="ECO:0008006" key="4">
    <source>
        <dbReference type="Google" id="ProtNLM"/>
    </source>
</evidence>
<proteinExistence type="predicted"/>
<dbReference type="Proteomes" id="UP001152523">
    <property type="component" value="Unassembled WGS sequence"/>
</dbReference>
<evidence type="ECO:0000313" key="3">
    <source>
        <dbReference type="Proteomes" id="UP001152523"/>
    </source>
</evidence>
<dbReference type="InterPro" id="IPR007849">
    <property type="entry name" value="ATP10"/>
</dbReference>
<evidence type="ECO:0000313" key="2">
    <source>
        <dbReference type="EMBL" id="CAH9140107.1"/>
    </source>
</evidence>
<dbReference type="AlphaFoldDB" id="A0AAV0D6E6"/>
<dbReference type="EMBL" id="CAMAPF010001022">
    <property type="protein sequence ID" value="CAH9140107.1"/>
    <property type="molecule type" value="Genomic_DNA"/>
</dbReference>
<evidence type="ECO:0000313" key="1">
    <source>
        <dbReference type="EMBL" id="CAH9093922.1"/>
    </source>
</evidence>
<protein>
    <recommendedName>
        <fullName evidence="4">AT1G08220-like protein</fullName>
    </recommendedName>
</protein>
<dbReference type="PANTHER" id="PTHR28106">
    <property type="entry name" value="MITOCHONDRIAL ATPASE COMPLEX SUBUNIT ATP10"/>
    <property type="match status" value="1"/>
</dbReference>
<dbReference type="GO" id="GO:0005743">
    <property type="term" value="C:mitochondrial inner membrane"/>
    <property type="evidence" value="ECO:0007669"/>
    <property type="project" value="TreeGrafter"/>
</dbReference>
<dbReference type="EMBL" id="CAMAPF010000078">
    <property type="protein sequence ID" value="CAH9093922.1"/>
    <property type="molecule type" value="Genomic_DNA"/>
</dbReference>
<sequence>MDLFVIIVVSNWRPSIPETDYYCSLNKSSDNSNDQITNSGRKMMKMLRVTRLASSTVSLSSRSSLARSDNLSIPFISQQNPYQWSSVRFLDIYQFVNKDAIEKERKRLSDELSRGYFADMSEMKEHGGKIAMANKIIIPAIAAVKFPALEVNYSNSSSLKLPITCYGKDTTDANVGNGNTDANLPRASLLCLSFRASSEPMIHSWSAPFVDAFKDSNKVHLYEISFVDSWLLSRNPMKKLLLHVMRKPKPEHQEGRVLQRWVTYSFGDHYEFRKELKILNLLTGYIYLVDKYGRIRWQGCGSATQEEILSLLSCTSLLLEEG</sequence>
<gene>
    <name evidence="1" type="ORF">CEPIT_LOCUS12722</name>
    <name evidence="2" type="ORF">CEPIT_LOCUS38091</name>
</gene>
<accession>A0AAV0D6E6</accession>
<dbReference type="PANTHER" id="PTHR28106:SF1">
    <property type="entry name" value="MITOCHONDRIAL ATPASE COMPLEX SUBUNIT ATP10"/>
    <property type="match status" value="1"/>
</dbReference>
<comment type="caution">
    <text evidence="1">The sequence shown here is derived from an EMBL/GenBank/DDBJ whole genome shotgun (WGS) entry which is preliminary data.</text>
</comment>